<comment type="subcellular location">
    <subcellularLocation>
        <location evidence="1">Membrane</location>
        <topology evidence="1">Multi-pass membrane protein</topology>
    </subcellularLocation>
</comment>
<name>A0A3S5AYL6_9PLAT</name>
<accession>A0A3S5AYL6</accession>
<organism evidence="5 6">
    <name type="scientific">Protopolystoma xenopodis</name>
    <dbReference type="NCBI Taxonomy" id="117903"/>
    <lineage>
        <taxon>Eukaryota</taxon>
        <taxon>Metazoa</taxon>
        <taxon>Spiralia</taxon>
        <taxon>Lophotrochozoa</taxon>
        <taxon>Platyhelminthes</taxon>
        <taxon>Monogenea</taxon>
        <taxon>Polyopisthocotylea</taxon>
        <taxon>Polystomatidea</taxon>
        <taxon>Polystomatidae</taxon>
        <taxon>Protopolystoma</taxon>
    </lineage>
</organism>
<evidence type="ECO:0000313" key="6">
    <source>
        <dbReference type="Proteomes" id="UP000784294"/>
    </source>
</evidence>
<proteinExistence type="predicted"/>
<keyword evidence="2" id="KW-0812">Transmembrane</keyword>
<keyword evidence="6" id="KW-1185">Reference proteome</keyword>
<evidence type="ECO:0000256" key="4">
    <source>
        <dbReference type="ARBA" id="ARBA00023136"/>
    </source>
</evidence>
<dbReference type="PANTHER" id="PTHR11827">
    <property type="entry name" value="SOLUTE CARRIER FAMILY 12, CATION COTRANSPORTERS"/>
    <property type="match status" value="1"/>
</dbReference>
<dbReference type="GO" id="GO:1990573">
    <property type="term" value="P:potassium ion import across plasma membrane"/>
    <property type="evidence" value="ECO:0007669"/>
    <property type="project" value="TreeGrafter"/>
</dbReference>
<dbReference type="InterPro" id="IPR004842">
    <property type="entry name" value="SLC12A_fam"/>
</dbReference>
<dbReference type="GO" id="GO:0015379">
    <property type="term" value="F:potassium:chloride symporter activity"/>
    <property type="evidence" value="ECO:0007669"/>
    <property type="project" value="TreeGrafter"/>
</dbReference>
<evidence type="ECO:0000256" key="3">
    <source>
        <dbReference type="ARBA" id="ARBA00022989"/>
    </source>
</evidence>
<keyword evidence="3" id="KW-1133">Transmembrane helix</keyword>
<evidence type="ECO:0000256" key="1">
    <source>
        <dbReference type="ARBA" id="ARBA00004141"/>
    </source>
</evidence>
<gene>
    <name evidence="5" type="ORF">PXEA_LOCUS25262</name>
</gene>
<keyword evidence="4" id="KW-0472">Membrane</keyword>
<dbReference type="GO" id="GO:0055064">
    <property type="term" value="P:chloride ion homeostasis"/>
    <property type="evidence" value="ECO:0007669"/>
    <property type="project" value="TreeGrafter"/>
</dbReference>
<dbReference type="Proteomes" id="UP000784294">
    <property type="component" value="Unassembled WGS sequence"/>
</dbReference>
<dbReference type="GO" id="GO:0016020">
    <property type="term" value="C:membrane"/>
    <property type="evidence" value="ECO:0007669"/>
    <property type="project" value="UniProtKB-SubCell"/>
</dbReference>
<dbReference type="GO" id="GO:0006884">
    <property type="term" value="P:cell volume homeostasis"/>
    <property type="evidence" value="ECO:0007669"/>
    <property type="project" value="TreeGrafter"/>
</dbReference>
<evidence type="ECO:0008006" key="7">
    <source>
        <dbReference type="Google" id="ProtNLM"/>
    </source>
</evidence>
<dbReference type="OrthoDB" id="2020542at2759"/>
<comment type="caution">
    <text evidence="5">The sequence shown here is derived from an EMBL/GenBank/DDBJ whole genome shotgun (WGS) entry which is preliminary data.</text>
</comment>
<protein>
    <recommendedName>
        <fullName evidence="7">SLC12A transporter C-terminal domain-containing protein</fullName>
    </recommendedName>
</protein>
<dbReference type="GO" id="GO:0055075">
    <property type="term" value="P:potassium ion homeostasis"/>
    <property type="evidence" value="ECO:0007669"/>
    <property type="project" value="TreeGrafter"/>
</dbReference>
<evidence type="ECO:0000256" key="2">
    <source>
        <dbReference type="ARBA" id="ARBA00022692"/>
    </source>
</evidence>
<dbReference type="EMBL" id="CAAALY010126896">
    <property type="protein sequence ID" value="VEL31822.1"/>
    <property type="molecule type" value="Genomic_DNA"/>
</dbReference>
<sequence>MDARKDHVKYWRPQILLLVANPRSAATLVMFMNSMKKGGLYVLGHVIPGCFSDHEKDPCIEASSLIA</sequence>
<dbReference type="PANTHER" id="PTHR11827:SF72">
    <property type="entry name" value="GH08340P"/>
    <property type="match status" value="1"/>
</dbReference>
<reference evidence="5" key="1">
    <citation type="submission" date="2018-11" db="EMBL/GenBank/DDBJ databases">
        <authorList>
            <consortium name="Pathogen Informatics"/>
        </authorList>
    </citation>
    <scope>NUCLEOTIDE SEQUENCE</scope>
</reference>
<evidence type="ECO:0000313" key="5">
    <source>
        <dbReference type="EMBL" id="VEL31822.1"/>
    </source>
</evidence>
<dbReference type="AlphaFoldDB" id="A0A3S5AYL6"/>